<sequence length="394" mass="44885">MMQALQYYAPRFRHPGFRRHTAPPHRLTRREERQKPQPVPGDEIYYPSVVDVLKVRHMLRWKIGPGGFPVEIVDMIIDAAEYWPSVEKRMKKPVIIPQDLDRELVRSVPLCYDESTLGSPSNTPRTLPHRTIHPCRKIEFRISSHDQGFGDGSTGHDRFEHSWTWFDAETVHAAHSPERYQQEPPQPQPQHHEQQRRHFGPDDPLLLPRANKLQSNARSAGTLQHFTVTWHYLDNVAADSDEAETVEKLQGRGRATLDGRTVRELEIGDSIAVFGRARFRAWSNHVERMSVPCIIQSILRTITQSPSLADPQLRRKNIKAPVHKEALASIPIRKFASTVPRSHARLDKPTRQGHLMASPSLPEIKLRGSLPIGRVQSGNYVGPISGLPLRPIAD</sequence>
<dbReference type="AlphaFoldDB" id="A0A1L9SGM6"/>
<name>A0A1L9SGM6_9EURO</name>
<dbReference type="OrthoDB" id="66095at2759"/>
<keyword evidence="3" id="KW-1185">Reference proteome</keyword>
<dbReference type="GeneID" id="34613338"/>
<feature type="region of interest" description="Disordered" evidence="1">
    <location>
        <begin position="15"/>
        <end position="42"/>
    </location>
</feature>
<dbReference type="STRING" id="1073090.A0A1L9SGM6"/>
<evidence type="ECO:0000313" key="2">
    <source>
        <dbReference type="EMBL" id="OJJ46273.1"/>
    </source>
</evidence>
<feature type="region of interest" description="Disordered" evidence="1">
    <location>
        <begin position="176"/>
        <end position="208"/>
    </location>
</feature>
<gene>
    <name evidence="2" type="ORF">ASPZODRAFT_16874</name>
</gene>
<feature type="compositionally biased region" description="Basic residues" evidence="1">
    <location>
        <begin position="15"/>
        <end position="28"/>
    </location>
</feature>
<proteinExistence type="predicted"/>
<evidence type="ECO:0000256" key="1">
    <source>
        <dbReference type="SAM" id="MobiDB-lite"/>
    </source>
</evidence>
<reference evidence="3" key="1">
    <citation type="journal article" date="2017" name="Genome Biol.">
        <title>Comparative genomics reveals high biological diversity and specific adaptations in the industrially and medically important fungal genus Aspergillus.</title>
        <authorList>
            <person name="de Vries R.P."/>
            <person name="Riley R."/>
            <person name="Wiebenga A."/>
            <person name="Aguilar-Osorio G."/>
            <person name="Amillis S."/>
            <person name="Uchima C.A."/>
            <person name="Anderluh G."/>
            <person name="Asadollahi M."/>
            <person name="Askin M."/>
            <person name="Barry K."/>
            <person name="Battaglia E."/>
            <person name="Bayram O."/>
            <person name="Benocci T."/>
            <person name="Braus-Stromeyer S.A."/>
            <person name="Caldana C."/>
            <person name="Canovas D."/>
            <person name="Cerqueira G.C."/>
            <person name="Chen F."/>
            <person name="Chen W."/>
            <person name="Choi C."/>
            <person name="Clum A."/>
            <person name="Dos Santos R.A."/>
            <person name="Damasio A.R."/>
            <person name="Diallinas G."/>
            <person name="Emri T."/>
            <person name="Fekete E."/>
            <person name="Flipphi M."/>
            <person name="Freyberg S."/>
            <person name="Gallo A."/>
            <person name="Gournas C."/>
            <person name="Habgood R."/>
            <person name="Hainaut M."/>
            <person name="Harispe M.L."/>
            <person name="Henrissat B."/>
            <person name="Hilden K.S."/>
            <person name="Hope R."/>
            <person name="Hossain A."/>
            <person name="Karabika E."/>
            <person name="Karaffa L."/>
            <person name="Karanyi Z."/>
            <person name="Krasevec N."/>
            <person name="Kuo A."/>
            <person name="Kusch H."/>
            <person name="LaButti K."/>
            <person name="Lagendijk E.L."/>
            <person name="Lapidus A."/>
            <person name="Levasseur A."/>
            <person name="Lindquist E."/>
            <person name="Lipzen A."/>
            <person name="Logrieco A.F."/>
            <person name="MacCabe A."/>
            <person name="Maekelae M.R."/>
            <person name="Malavazi I."/>
            <person name="Melin P."/>
            <person name="Meyer V."/>
            <person name="Mielnichuk N."/>
            <person name="Miskei M."/>
            <person name="Molnar A.P."/>
            <person name="Mule G."/>
            <person name="Ngan C.Y."/>
            <person name="Orejas M."/>
            <person name="Orosz E."/>
            <person name="Ouedraogo J.P."/>
            <person name="Overkamp K.M."/>
            <person name="Park H.-S."/>
            <person name="Perrone G."/>
            <person name="Piumi F."/>
            <person name="Punt P.J."/>
            <person name="Ram A.F."/>
            <person name="Ramon A."/>
            <person name="Rauscher S."/>
            <person name="Record E."/>
            <person name="Riano-Pachon D.M."/>
            <person name="Robert V."/>
            <person name="Roehrig J."/>
            <person name="Ruller R."/>
            <person name="Salamov A."/>
            <person name="Salih N.S."/>
            <person name="Samson R.A."/>
            <person name="Sandor E."/>
            <person name="Sanguinetti M."/>
            <person name="Schuetze T."/>
            <person name="Sepcic K."/>
            <person name="Shelest E."/>
            <person name="Sherlock G."/>
            <person name="Sophianopoulou V."/>
            <person name="Squina F.M."/>
            <person name="Sun H."/>
            <person name="Susca A."/>
            <person name="Todd R.B."/>
            <person name="Tsang A."/>
            <person name="Unkles S.E."/>
            <person name="van de Wiele N."/>
            <person name="van Rossen-Uffink D."/>
            <person name="Oliveira J.V."/>
            <person name="Vesth T.C."/>
            <person name="Visser J."/>
            <person name="Yu J.-H."/>
            <person name="Zhou M."/>
            <person name="Andersen M.R."/>
            <person name="Archer D.B."/>
            <person name="Baker S.E."/>
            <person name="Benoit I."/>
            <person name="Brakhage A.A."/>
            <person name="Braus G.H."/>
            <person name="Fischer R."/>
            <person name="Frisvad J.C."/>
            <person name="Goldman G.H."/>
            <person name="Houbraken J."/>
            <person name="Oakley B."/>
            <person name="Pocsi I."/>
            <person name="Scazzocchio C."/>
            <person name="Seiboth B."/>
            <person name="vanKuyk P.A."/>
            <person name="Wortman J."/>
            <person name="Dyer P.S."/>
            <person name="Grigoriev I.V."/>
        </authorList>
    </citation>
    <scope>NUCLEOTIDE SEQUENCE [LARGE SCALE GENOMIC DNA]</scope>
    <source>
        <strain evidence="3">CBS 506.65</strain>
    </source>
</reference>
<dbReference type="RefSeq" id="XP_022580783.1">
    <property type="nucleotide sequence ID" value="XM_022726874.1"/>
</dbReference>
<dbReference type="EMBL" id="KV878343">
    <property type="protein sequence ID" value="OJJ46273.1"/>
    <property type="molecule type" value="Genomic_DNA"/>
</dbReference>
<protein>
    <submittedName>
        <fullName evidence="2">Uncharacterized protein</fullName>
    </submittedName>
</protein>
<accession>A0A1L9SGM6</accession>
<dbReference type="Proteomes" id="UP000184188">
    <property type="component" value="Unassembled WGS sequence"/>
</dbReference>
<organism evidence="2 3">
    <name type="scientific">Penicilliopsis zonata CBS 506.65</name>
    <dbReference type="NCBI Taxonomy" id="1073090"/>
    <lineage>
        <taxon>Eukaryota</taxon>
        <taxon>Fungi</taxon>
        <taxon>Dikarya</taxon>
        <taxon>Ascomycota</taxon>
        <taxon>Pezizomycotina</taxon>
        <taxon>Eurotiomycetes</taxon>
        <taxon>Eurotiomycetidae</taxon>
        <taxon>Eurotiales</taxon>
        <taxon>Aspergillaceae</taxon>
        <taxon>Penicilliopsis</taxon>
    </lineage>
</organism>
<dbReference type="VEuPathDB" id="FungiDB:ASPZODRAFT_16874"/>
<evidence type="ECO:0000313" key="3">
    <source>
        <dbReference type="Proteomes" id="UP000184188"/>
    </source>
</evidence>